<dbReference type="OrthoDB" id="9803238at2"/>
<accession>A0A1G7V098</accession>
<sequence>MTTRVLSVSTSRADLSILMPVWRALEAEPGVEPVLLLTGQHAAQADLLGDPPCPPERIRRGGQALDGGTPTAAARAMAAIGEATAAALAEVEPDVMLVIGDRLEMLSCATAALPFNTPLAHLHGGEISLGAVDDRIRHALSKLSHLHFVASVAAAEVLLASAEDPDRIIITGGPGLDTLRATPKVAPEVFKSRTGLDSLDGLRLVTLHPETNGGDNAALVAAVTSALAAVPAPTLVSAPNGDPGGAEMTVALKAWCARHPWAHWVPNLGLELYPTALGLASVMVGNSSSGIVEAGFVGLPVIDVGRRQAGRPRGRNVLTLALDGTPEGAPDGAALTEALRTHPRGSADDLSRRDCLYGDGHAAPRIAARLAALPPRTELLDKPLHLDPARRPAAWPVPWEVPA</sequence>
<dbReference type="NCBIfam" id="TIGR03568">
    <property type="entry name" value="NeuC_NnaA"/>
    <property type="match status" value="1"/>
</dbReference>
<dbReference type="PANTHER" id="PTHR43174:SF3">
    <property type="entry name" value="UDP-N-ACETYLGLUCOSAMINE 2-EPIMERASE"/>
    <property type="match status" value="1"/>
</dbReference>
<dbReference type="STRING" id="83401.SAMN05421742_101495"/>
<dbReference type="PANTHER" id="PTHR43174">
    <property type="entry name" value="UDP-N-ACETYLGLUCOSAMINE 2-EPIMERASE"/>
    <property type="match status" value="1"/>
</dbReference>
<dbReference type="EMBL" id="FNCV01000001">
    <property type="protein sequence ID" value="SDG53177.1"/>
    <property type="molecule type" value="Genomic_DNA"/>
</dbReference>
<dbReference type="InterPro" id="IPR003331">
    <property type="entry name" value="UDP_GlcNAc_Epimerase_2_dom"/>
</dbReference>
<keyword evidence="3" id="KW-1185">Reference proteome</keyword>
<proteinExistence type="predicted"/>
<dbReference type="InterPro" id="IPR029767">
    <property type="entry name" value="WecB-like"/>
</dbReference>
<organism evidence="2 3">
    <name type="scientific">Roseospirillum parvum</name>
    <dbReference type="NCBI Taxonomy" id="83401"/>
    <lineage>
        <taxon>Bacteria</taxon>
        <taxon>Pseudomonadati</taxon>
        <taxon>Pseudomonadota</taxon>
        <taxon>Alphaproteobacteria</taxon>
        <taxon>Rhodospirillales</taxon>
        <taxon>Rhodospirillaceae</taxon>
        <taxon>Roseospirillum</taxon>
    </lineage>
</organism>
<dbReference type="InterPro" id="IPR020004">
    <property type="entry name" value="UDP-GlcNAc_Epase"/>
</dbReference>
<dbReference type="Gene3D" id="3.40.50.2000">
    <property type="entry name" value="Glycogen Phosphorylase B"/>
    <property type="match status" value="2"/>
</dbReference>
<evidence type="ECO:0000313" key="3">
    <source>
        <dbReference type="Proteomes" id="UP000217076"/>
    </source>
</evidence>
<reference evidence="3" key="1">
    <citation type="submission" date="2016-10" db="EMBL/GenBank/DDBJ databases">
        <authorList>
            <person name="Varghese N."/>
            <person name="Submissions S."/>
        </authorList>
    </citation>
    <scope>NUCLEOTIDE SEQUENCE [LARGE SCALE GENOMIC DNA]</scope>
    <source>
        <strain evidence="3">930I</strain>
    </source>
</reference>
<evidence type="ECO:0000313" key="2">
    <source>
        <dbReference type="EMBL" id="SDG53177.1"/>
    </source>
</evidence>
<evidence type="ECO:0000259" key="1">
    <source>
        <dbReference type="Pfam" id="PF02350"/>
    </source>
</evidence>
<dbReference type="RefSeq" id="WP_092614832.1">
    <property type="nucleotide sequence ID" value="NZ_FNCV01000001.1"/>
</dbReference>
<dbReference type="GO" id="GO:0004553">
    <property type="term" value="F:hydrolase activity, hydrolyzing O-glycosyl compounds"/>
    <property type="evidence" value="ECO:0007669"/>
    <property type="project" value="InterPro"/>
</dbReference>
<dbReference type="AlphaFoldDB" id="A0A1G7V098"/>
<dbReference type="GO" id="GO:0006047">
    <property type="term" value="P:UDP-N-acetylglucosamine metabolic process"/>
    <property type="evidence" value="ECO:0007669"/>
    <property type="project" value="InterPro"/>
</dbReference>
<dbReference type="Proteomes" id="UP000217076">
    <property type="component" value="Unassembled WGS sequence"/>
</dbReference>
<name>A0A1G7V098_9PROT</name>
<dbReference type="SUPFAM" id="SSF53756">
    <property type="entry name" value="UDP-Glycosyltransferase/glycogen phosphorylase"/>
    <property type="match status" value="1"/>
</dbReference>
<gene>
    <name evidence="2" type="ORF">SAMN05421742_101495</name>
</gene>
<dbReference type="Pfam" id="PF02350">
    <property type="entry name" value="Epimerase_2"/>
    <property type="match status" value="1"/>
</dbReference>
<feature type="domain" description="UDP-N-acetylglucosamine 2-epimerase" evidence="1">
    <location>
        <begin position="23"/>
        <end position="370"/>
    </location>
</feature>
<protein>
    <submittedName>
        <fullName evidence="2">UDP-N-acetylglucosamine 2-epimerase (Non-hydrolysing)</fullName>
    </submittedName>
</protein>